<gene>
    <name evidence="2" type="ORF">SPARVUS_LOCUS614117</name>
</gene>
<evidence type="ECO:0000313" key="2">
    <source>
        <dbReference type="EMBL" id="CAI9534298.1"/>
    </source>
</evidence>
<feature type="region of interest" description="Disordered" evidence="1">
    <location>
        <begin position="29"/>
        <end position="51"/>
    </location>
</feature>
<sequence>MSTHRKGASNARCVERHLSAPLPCLPICSSTPTHGPTPVSSVESVSIKSLT</sequence>
<keyword evidence="3" id="KW-1185">Reference proteome</keyword>
<name>A0ABN9AF81_9NEOB</name>
<evidence type="ECO:0000313" key="3">
    <source>
        <dbReference type="Proteomes" id="UP001162483"/>
    </source>
</evidence>
<reference evidence="2" key="1">
    <citation type="submission" date="2023-05" db="EMBL/GenBank/DDBJ databases">
        <authorList>
            <person name="Stuckert A."/>
        </authorList>
    </citation>
    <scope>NUCLEOTIDE SEQUENCE</scope>
</reference>
<dbReference type="EMBL" id="CATNWA010000188">
    <property type="protein sequence ID" value="CAI9534298.1"/>
    <property type="molecule type" value="Genomic_DNA"/>
</dbReference>
<protein>
    <submittedName>
        <fullName evidence="2">Uncharacterized protein</fullName>
    </submittedName>
</protein>
<evidence type="ECO:0000256" key="1">
    <source>
        <dbReference type="SAM" id="MobiDB-lite"/>
    </source>
</evidence>
<organism evidence="2 3">
    <name type="scientific">Staurois parvus</name>
    <dbReference type="NCBI Taxonomy" id="386267"/>
    <lineage>
        <taxon>Eukaryota</taxon>
        <taxon>Metazoa</taxon>
        <taxon>Chordata</taxon>
        <taxon>Craniata</taxon>
        <taxon>Vertebrata</taxon>
        <taxon>Euteleostomi</taxon>
        <taxon>Amphibia</taxon>
        <taxon>Batrachia</taxon>
        <taxon>Anura</taxon>
        <taxon>Neobatrachia</taxon>
        <taxon>Ranoidea</taxon>
        <taxon>Ranidae</taxon>
        <taxon>Staurois</taxon>
    </lineage>
</organism>
<proteinExistence type="predicted"/>
<accession>A0ABN9AF81</accession>
<comment type="caution">
    <text evidence="2">The sequence shown here is derived from an EMBL/GenBank/DDBJ whole genome shotgun (WGS) entry which is preliminary data.</text>
</comment>
<dbReference type="Proteomes" id="UP001162483">
    <property type="component" value="Unassembled WGS sequence"/>
</dbReference>